<sequence length="409" mass="44529">MKQIQLLLLLNLAVVVFSQTTNSTEIQQEQTSGQKSNPLNCTDTQIAVHGTCVEAGTCASKLNYFKQKKQSSGADQLPNKPEFEITLENGNLKVQIKFQNSVGLETALEAVESCLQVSLYRFTVGFLNETKDTTSTLTSVLNADNSRSWFFIIDKSNFDNYLAKDAQTNYIVYSGFYAVNVDAITSTYTKQIASFAFNFAANLTSDLSTLNNFVFQPKLRGEPVCADSAQTKCVQQAASKLELCGTDPTCETIVTNPELVVNETIYFKQSITENGFTDGNWHPGDAQITVTANGVTKQVKPKLYNQTADGTIYQVKFRFIANNVSIASDAVLLQSSNRRLLTDVSDASAVAAVSSSCIKESTDAACPSDTEVLTYNSENCSGISCDVDETSIQVMIGITLLGLIMLSLL</sequence>
<dbReference type="OrthoDB" id="10322376at2759"/>
<organism evidence="2 3">
    <name type="scientific">Paramecium pentaurelia</name>
    <dbReference type="NCBI Taxonomy" id="43138"/>
    <lineage>
        <taxon>Eukaryota</taxon>
        <taxon>Sar</taxon>
        <taxon>Alveolata</taxon>
        <taxon>Ciliophora</taxon>
        <taxon>Intramacronucleata</taxon>
        <taxon>Oligohymenophorea</taxon>
        <taxon>Peniculida</taxon>
        <taxon>Parameciidae</taxon>
        <taxon>Paramecium</taxon>
    </lineage>
</organism>
<accession>A0A8S1SEJ0</accession>
<feature type="signal peptide" evidence="1">
    <location>
        <begin position="1"/>
        <end position="18"/>
    </location>
</feature>
<dbReference type="Proteomes" id="UP000689195">
    <property type="component" value="Unassembled WGS sequence"/>
</dbReference>
<evidence type="ECO:0000313" key="2">
    <source>
        <dbReference type="EMBL" id="CAD8138288.1"/>
    </source>
</evidence>
<reference evidence="2" key="1">
    <citation type="submission" date="2021-01" db="EMBL/GenBank/DDBJ databases">
        <authorList>
            <consortium name="Genoscope - CEA"/>
            <person name="William W."/>
        </authorList>
    </citation>
    <scope>NUCLEOTIDE SEQUENCE</scope>
</reference>
<gene>
    <name evidence="2" type="ORF">PPENT_87.1.T0070040</name>
</gene>
<evidence type="ECO:0000256" key="1">
    <source>
        <dbReference type="SAM" id="SignalP"/>
    </source>
</evidence>
<dbReference type="AlphaFoldDB" id="A0A8S1SEJ0"/>
<comment type="caution">
    <text evidence="2">The sequence shown here is derived from an EMBL/GenBank/DDBJ whole genome shotgun (WGS) entry which is preliminary data.</text>
</comment>
<dbReference type="EMBL" id="CAJJDO010000007">
    <property type="protein sequence ID" value="CAD8138288.1"/>
    <property type="molecule type" value="Genomic_DNA"/>
</dbReference>
<proteinExistence type="predicted"/>
<evidence type="ECO:0000313" key="3">
    <source>
        <dbReference type="Proteomes" id="UP000689195"/>
    </source>
</evidence>
<protein>
    <submittedName>
        <fullName evidence="2">Uncharacterized protein</fullName>
    </submittedName>
</protein>
<feature type="chain" id="PRO_5035820160" evidence="1">
    <location>
        <begin position="19"/>
        <end position="409"/>
    </location>
</feature>
<name>A0A8S1SEJ0_9CILI</name>
<keyword evidence="3" id="KW-1185">Reference proteome</keyword>
<keyword evidence="1" id="KW-0732">Signal</keyword>